<keyword evidence="1" id="KW-0812">Transmembrane</keyword>
<reference evidence="3" key="1">
    <citation type="submission" date="2015-10" db="EMBL/GenBank/DDBJ databases">
        <authorList>
            <person name="Ju K.-S."/>
            <person name="Doroghazi J.R."/>
            <person name="Metcalf W.W."/>
        </authorList>
    </citation>
    <scope>NUCLEOTIDE SEQUENCE [LARGE SCALE GENOMIC DNA]</scope>
    <source>
        <strain evidence="3">NRRL F-8817</strain>
    </source>
</reference>
<feature type="transmembrane region" description="Helical" evidence="1">
    <location>
        <begin position="75"/>
        <end position="93"/>
    </location>
</feature>
<protein>
    <submittedName>
        <fullName evidence="2">Uncharacterized protein</fullName>
    </submittedName>
</protein>
<dbReference type="SUPFAM" id="SSF103473">
    <property type="entry name" value="MFS general substrate transporter"/>
    <property type="match status" value="1"/>
</dbReference>
<dbReference type="AlphaFoldDB" id="A0A0X3VVH0"/>
<organism evidence="2 3">
    <name type="scientific">Streptomyces violaceusniger</name>
    <dbReference type="NCBI Taxonomy" id="68280"/>
    <lineage>
        <taxon>Bacteria</taxon>
        <taxon>Bacillati</taxon>
        <taxon>Actinomycetota</taxon>
        <taxon>Actinomycetes</taxon>
        <taxon>Kitasatosporales</taxon>
        <taxon>Streptomycetaceae</taxon>
        <taxon>Streptomyces</taxon>
        <taxon>Streptomyces violaceusniger group</taxon>
    </lineage>
</organism>
<dbReference type="RefSeq" id="WP_059146608.1">
    <property type="nucleotide sequence ID" value="NZ_LLZJ01000373.1"/>
</dbReference>
<dbReference type="EMBL" id="LLZJ01000373">
    <property type="protein sequence ID" value="KUL48670.1"/>
    <property type="molecule type" value="Genomic_DNA"/>
</dbReference>
<keyword evidence="1" id="KW-0472">Membrane</keyword>
<evidence type="ECO:0000313" key="2">
    <source>
        <dbReference type="EMBL" id="KUL48670.1"/>
    </source>
</evidence>
<dbReference type="InterPro" id="IPR036259">
    <property type="entry name" value="MFS_trans_sf"/>
</dbReference>
<comment type="caution">
    <text evidence="2">The sequence shown here is derived from an EMBL/GenBank/DDBJ whole genome shotgun (WGS) entry which is preliminary data.</text>
</comment>
<keyword evidence="1" id="KW-1133">Transmembrane helix</keyword>
<accession>A0A0X3VVH0</accession>
<gene>
    <name evidence="2" type="ORF">ADL28_28320</name>
</gene>
<evidence type="ECO:0000313" key="3">
    <source>
        <dbReference type="Proteomes" id="UP000053413"/>
    </source>
</evidence>
<feature type="transmembrane region" description="Helical" evidence="1">
    <location>
        <begin position="113"/>
        <end position="129"/>
    </location>
</feature>
<name>A0A0X3VVH0_STRVO</name>
<sequence>MAHIAAVGQVVGAEGAGESPSRPAARGRAAEAAKIRRTCLGQSEATAAGAEAAAAKQPPAARYRELFAPGQATKTWFGVIFSSAQVLPYFAIYPFMPQVLATLQISGADTQNLVLNLALLLGGVIGLSCR</sequence>
<dbReference type="Gene3D" id="1.20.1250.20">
    <property type="entry name" value="MFS general substrate transporter like domains"/>
    <property type="match status" value="1"/>
</dbReference>
<proteinExistence type="predicted"/>
<dbReference type="Proteomes" id="UP000053413">
    <property type="component" value="Unassembled WGS sequence"/>
</dbReference>
<evidence type="ECO:0000256" key="1">
    <source>
        <dbReference type="SAM" id="Phobius"/>
    </source>
</evidence>